<accession>A0A1G8U7V4</accession>
<dbReference type="Pfam" id="PF03692">
    <property type="entry name" value="CxxCxxCC"/>
    <property type="match status" value="1"/>
</dbReference>
<proteinExistence type="predicted"/>
<dbReference type="InterPro" id="IPR005358">
    <property type="entry name" value="Puta_zinc/iron-chelating_dom"/>
</dbReference>
<reference evidence="2" key="1">
    <citation type="submission" date="2016-10" db="EMBL/GenBank/DDBJ databases">
        <authorList>
            <person name="Varghese N."/>
            <person name="Submissions S."/>
        </authorList>
    </citation>
    <scope>NUCLEOTIDE SEQUENCE [LARGE SCALE GENOMIC DNA]</scope>
    <source>
        <strain evidence="2">DSM 4771</strain>
    </source>
</reference>
<evidence type="ECO:0000313" key="1">
    <source>
        <dbReference type="EMBL" id="SDJ49803.1"/>
    </source>
</evidence>
<sequence>MMSSYLTYDDILKKSEQLNASYELDISIFEDIVDELLNSEKDTDTVVLEGFERLLGSVDRTMGDIDTFLDMKPNCFMGCAFCCYFPIRVSKMEAKLFFRSIEHMSPERKENIFQHWEAYYDKFSRKIDTALEIDPDDPDMKLKYKKLNLPCPMLDEENQLCMAYEVRPVPCRTYVNYSDPTVCATEHMPKETFSYDFLYNFYFQSMNELLQALYENGEELPVDYPMDAWNYDYLPGWIQKYRQGEMVT</sequence>
<dbReference type="Proteomes" id="UP000199225">
    <property type="component" value="Unassembled WGS sequence"/>
</dbReference>
<keyword evidence="2" id="KW-1185">Reference proteome</keyword>
<organism evidence="1 2">
    <name type="scientific">Salimicrobium halophilum</name>
    <dbReference type="NCBI Taxonomy" id="86666"/>
    <lineage>
        <taxon>Bacteria</taxon>
        <taxon>Bacillati</taxon>
        <taxon>Bacillota</taxon>
        <taxon>Bacilli</taxon>
        <taxon>Bacillales</taxon>
        <taxon>Bacillaceae</taxon>
        <taxon>Salimicrobium</taxon>
    </lineage>
</organism>
<dbReference type="EMBL" id="FNEV01000006">
    <property type="protein sequence ID" value="SDJ49803.1"/>
    <property type="molecule type" value="Genomic_DNA"/>
</dbReference>
<dbReference type="STRING" id="86666.SAMN04490247_2095"/>
<gene>
    <name evidence="1" type="ORF">SAMN04490247_2095</name>
</gene>
<evidence type="ECO:0000313" key="2">
    <source>
        <dbReference type="Proteomes" id="UP000199225"/>
    </source>
</evidence>
<protein>
    <submittedName>
        <fullName evidence="1">Fe-S-cluster containining protein</fullName>
    </submittedName>
</protein>
<dbReference type="AlphaFoldDB" id="A0A1G8U7V4"/>
<name>A0A1G8U7V4_9BACI</name>